<dbReference type="PANTHER" id="PTHR43179">
    <property type="entry name" value="RHAMNOSYLTRANSFERASE WBBL"/>
    <property type="match status" value="1"/>
</dbReference>
<dbReference type="InterPro" id="IPR029044">
    <property type="entry name" value="Nucleotide-diphossugar_trans"/>
</dbReference>
<dbReference type="RefSeq" id="WP_103464653.1">
    <property type="nucleotide sequence ID" value="NZ_PPXC01000003.1"/>
</dbReference>
<dbReference type="Gene3D" id="3.90.550.10">
    <property type="entry name" value="Spore Coat Polysaccharide Biosynthesis Protein SpsA, Chain A"/>
    <property type="match status" value="1"/>
</dbReference>
<dbReference type="AlphaFoldDB" id="A0A2S3ZZG4"/>
<dbReference type="EMBL" id="PPXC01000003">
    <property type="protein sequence ID" value="POH74608.1"/>
    <property type="molecule type" value="Genomic_DNA"/>
</dbReference>
<dbReference type="Pfam" id="PF00535">
    <property type="entry name" value="Glycos_transf_2"/>
    <property type="match status" value="1"/>
</dbReference>
<name>A0A2S3ZZG4_ARTGL</name>
<evidence type="ECO:0000256" key="4">
    <source>
        <dbReference type="ARBA" id="ARBA00022679"/>
    </source>
</evidence>
<gene>
    <name evidence="6" type="ORF">CVS27_05160</name>
</gene>
<organism evidence="6 7">
    <name type="scientific">Arthrobacter glacialis</name>
    <dbReference type="NCBI Taxonomy" id="1664"/>
    <lineage>
        <taxon>Bacteria</taxon>
        <taxon>Bacillati</taxon>
        <taxon>Actinomycetota</taxon>
        <taxon>Actinomycetes</taxon>
        <taxon>Micrococcales</taxon>
        <taxon>Micrococcaceae</taxon>
        <taxon>Arthrobacter</taxon>
    </lineage>
</organism>
<dbReference type="InterPro" id="IPR001173">
    <property type="entry name" value="Glyco_trans_2-like"/>
</dbReference>
<evidence type="ECO:0000256" key="3">
    <source>
        <dbReference type="ARBA" id="ARBA00022676"/>
    </source>
</evidence>
<evidence type="ECO:0000259" key="5">
    <source>
        <dbReference type="Pfam" id="PF00535"/>
    </source>
</evidence>
<evidence type="ECO:0000256" key="2">
    <source>
        <dbReference type="ARBA" id="ARBA00006739"/>
    </source>
</evidence>
<feature type="domain" description="Glycosyltransferase 2-like" evidence="5">
    <location>
        <begin position="29"/>
        <end position="137"/>
    </location>
</feature>
<comment type="similarity">
    <text evidence="2">Belongs to the glycosyltransferase 2 family.</text>
</comment>
<keyword evidence="3" id="KW-0328">Glycosyltransferase</keyword>
<dbReference type="GO" id="GO:0016757">
    <property type="term" value="F:glycosyltransferase activity"/>
    <property type="evidence" value="ECO:0007669"/>
    <property type="project" value="UniProtKB-KW"/>
</dbReference>
<proteinExistence type="inferred from homology"/>
<evidence type="ECO:0000256" key="1">
    <source>
        <dbReference type="ARBA" id="ARBA00004776"/>
    </source>
</evidence>
<keyword evidence="4 6" id="KW-0808">Transferase</keyword>
<evidence type="ECO:0000313" key="7">
    <source>
        <dbReference type="Proteomes" id="UP000237061"/>
    </source>
</evidence>
<protein>
    <submittedName>
        <fullName evidence="6">Glycosyl transferase</fullName>
    </submittedName>
</protein>
<comment type="caution">
    <text evidence="6">The sequence shown here is derived from an EMBL/GenBank/DDBJ whole genome shotgun (WGS) entry which is preliminary data.</text>
</comment>
<evidence type="ECO:0000313" key="6">
    <source>
        <dbReference type="EMBL" id="POH74608.1"/>
    </source>
</evidence>
<dbReference type="PANTHER" id="PTHR43179:SF12">
    <property type="entry name" value="GALACTOFURANOSYLTRANSFERASE GLFT2"/>
    <property type="match status" value="1"/>
</dbReference>
<reference evidence="6 7" key="1">
    <citation type="submission" date="2018-01" db="EMBL/GenBank/DDBJ databases">
        <title>Arthrobacter sp. nov., from glaciers in China.</title>
        <authorList>
            <person name="Liu Q."/>
            <person name="Xin Y.-H."/>
        </authorList>
    </citation>
    <scope>NUCLEOTIDE SEQUENCE [LARGE SCALE GENOMIC DNA]</scope>
    <source>
        <strain evidence="6 7">HLT2-12-2</strain>
    </source>
</reference>
<dbReference type="SUPFAM" id="SSF53448">
    <property type="entry name" value="Nucleotide-diphospho-sugar transferases"/>
    <property type="match status" value="1"/>
</dbReference>
<comment type="pathway">
    <text evidence="1">Cell wall biogenesis; cell wall polysaccharide biosynthesis.</text>
</comment>
<accession>A0A2S3ZZG4</accession>
<sequence>MGKVPEDNIAAVVSLYNPDAGVVAHCAALMEQVGHVVAVDDGSPNDCQGILAQLESMGAQVVRLRRNSGIAGALNAGIRAAREHASNPVFILTMDQDSLLDPGYTAKLLAAHEVARANGVTVGMVAPGSISGLPTRRRGAHKDTLLGGEPIQSGLLIPCEALDSIGLLMEELFIDGVDTEFYLRARDAGMESVLAPEARLEHALGSMVAASLFGIKIAPGGRPLRIRTAASYRYYYIFRNRLLLLRKYWRTQPAWALKGVLADYRHLAIVTALAPGRGKRLASALAGVRDGFAGISGQRTPR</sequence>
<dbReference type="Proteomes" id="UP000237061">
    <property type="component" value="Unassembled WGS sequence"/>
</dbReference>
<keyword evidence="7" id="KW-1185">Reference proteome</keyword>